<dbReference type="EMBL" id="QGNW01002545">
    <property type="protein sequence ID" value="RVW18193.1"/>
    <property type="molecule type" value="Genomic_DNA"/>
</dbReference>
<organism evidence="2 3">
    <name type="scientific">Vitis vinifera</name>
    <name type="common">Grape</name>
    <dbReference type="NCBI Taxonomy" id="29760"/>
    <lineage>
        <taxon>Eukaryota</taxon>
        <taxon>Viridiplantae</taxon>
        <taxon>Streptophyta</taxon>
        <taxon>Embryophyta</taxon>
        <taxon>Tracheophyta</taxon>
        <taxon>Spermatophyta</taxon>
        <taxon>Magnoliopsida</taxon>
        <taxon>eudicotyledons</taxon>
        <taxon>Gunneridae</taxon>
        <taxon>Pentapetalae</taxon>
        <taxon>rosids</taxon>
        <taxon>Vitales</taxon>
        <taxon>Vitaceae</taxon>
        <taxon>Viteae</taxon>
        <taxon>Vitis</taxon>
    </lineage>
</organism>
<feature type="compositionally biased region" description="Low complexity" evidence="1">
    <location>
        <begin position="50"/>
        <end position="60"/>
    </location>
</feature>
<accession>A0A438C4K7</accession>
<feature type="region of interest" description="Disordered" evidence="1">
    <location>
        <begin position="1"/>
        <end position="107"/>
    </location>
</feature>
<comment type="caution">
    <text evidence="2">The sequence shown here is derived from an EMBL/GenBank/DDBJ whole genome shotgun (WGS) entry which is preliminary data.</text>
</comment>
<dbReference type="Proteomes" id="UP000288805">
    <property type="component" value="Unassembled WGS sequence"/>
</dbReference>
<protein>
    <submittedName>
        <fullName evidence="2">Uncharacterized protein</fullName>
    </submittedName>
</protein>
<evidence type="ECO:0000313" key="3">
    <source>
        <dbReference type="Proteomes" id="UP000288805"/>
    </source>
</evidence>
<name>A0A438C4K7_VITVI</name>
<sequence>MSHGHPFEEVTSTSHPISAMMHIRGGHTDPLVSREARPRASSPQDSFKAPQVPSSEGGVPSSPPQRRYMRWRPLTSPPPKPSVHHIPPKRAKTSGPGKTSRHAQLEP</sequence>
<feature type="compositionally biased region" description="Basic residues" evidence="1">
    <location>
        <begin position="82"/>
        <end position="92"/>
    </location>
</feature>
<reference evidence="2 3" key="1">
    <citation type="journal article" date="2018" name="PLoS Genet.">
        <title>Population sequencing reveals clonal diversity and ancestral inbreeding in the grapevine cultivar Chardonnay.</title>
        <authorList>
            <person name="Roach M.J."/>
            <person name="Johnson D.L."/>
            <person name="Bohlmann J."/>
            <person name="van Vuuren H.J."/>
            <person name="Jones S.J."/>
            <person name="Pretorius I.S."/>
            <person name="Schmidt S.A."/>
            <person name="Borneman A.R."/>
        </authorList>
    </citation>
    <scope>NUCLEOTIDE SEQUENCE [LARGE SCALE GENOMIC DNA]</scope>
    <source>
        <strain evidence="3">cv. Chardonnay</strain>
        <tissue evidence="2">Leaf</tissue>
    </source>
</reference>
<dbReference type="AlphaFoldDB" id="A0A438C4K7"/>
<evidence type="ECO:0000313" key="2">
    <source>
        <dbReference type="EMBL" id="RVW18193.1"/>
    </source>
</evidence>
<gene>
    <name evidence="2" type="ORF">CK203_114301</name>
</gene>
<evidence type="ECO:0000256" key="1">
    <source>
        <dbReference type="SAM" id="MobiDB-lite"/>
    </source>
</evidence>
<proteinExistence type="predicted"/>